<name>A0A380Z003_AVIPA</name>
<accession>A0A380Z003</accession>
<proteinExistence type="predicted"/>
<gene>
    <name evidence="1" type="ORF">NCTC10926_02370</name>
</gene>
<evidence type="ECO:0000313" key="1">
    <source>
        <dbReference type="EMBL" id="SUV40332.1"/>
    </source>
</evidence>
<evidence type="ECO:0000313" key="2">
    <source>
        <dbReference type="Proteomes" id="UP000254620"/>
    </source>
</evidence>
<sequence length="33" mass="3960">MPGTWNMAMNKFRSNEDIKPIYRPFARGRNNVF</sequence>
<dbReference type="AlphaFoldDB" id="A0A380Z003"/>
<dbReference type="EMBL" id="UFSW01000002">
    <property type="protein sequence ID" value="SUV40332.1"/>
    <property type="molecule type" value="Genomic_DNA"/>
</dbReference>
<dbReference type="Proteomes" id="UP000254620">
    <property type="component" value="Unassembled WGS sequence"/>
</dbReference>
<reference evidence="1 2" key="1">
    <citation type="submission" date="2018-06" db="EMBL/GenBank/DDBJ databases">
        <authorList>
            <consortium name="Pathogen Informatics"/>
            <person name="Doyle S."/>
        </authorList>
    </citation>
    <scope>NUCLEOTIDE SEQUENCE [LARGE SCALE GENOMIC DNA]</scope>
    <source>
        <strain evidence="1 2">NCTC10926</strain>
    </source>
</reference>
<protein>
    <submittedName>
        <fullName evidence="1">Uncharacterized protein</fullName>
    </submittedName>
</protein>
<organism evidence="1 2">
    <name type="scientific">Avibacterium paragallinarum</name>
    <name type="common">Haemophilus gallinarum</name>
    <dbReference type="NCBI Taxonomy" id="728"/>
    <lineage>
        <taxon>Bacteria</taxon>
        <taxon>Pseudomonadati</taxon>
        <taxon>Pseudomonadota</taxon>
        <taxon>Gammaproteobacteria</taxon>
        <taxon>Pasteurellales</taxon>
        <taxon>Pasteurellaceae</taxon>
        <taxon>Avibacterium</taxon>
    </lineage>
</organism>